<reference evidence="1 2" key="1">
    <citation type="submission" date="2018-09" db="EMBL/GenBank/DDBJ databases">
        <title>Paenibacillus aracenensis nov. sp. isolated from a cave in southern Spain.</title>
        <authorList>
            <person name="Jurado V."/>
            <person name="Gutierrez-Patricio S."/>
            <person name="Gonzalez-Pimentel J.L."/>
            <person name="Miller A.Z."/>
            <person name="Laiz L."/>
            <person name="Saiz-Jimenez C."/>
        </authorList>
    </citation>
    <scope>NUCLEOTIDE SEQUENCE [LARGE SCALE GENOMIC DNA]</scope>
    <source>
        <strain evidence="1 2">JCM 19203</strain>
    </source>
</reference>
<organism evidence="1 2">
    <name type="scientific">Paenibacillus pinisoli</name>
    <dbReference type="NCBI Taxonomy" id="1276110"/>
    <lineage>
        <taxon>Bacteria</taxon>
        <taxon>Bacillati</taxon>
        <taxon>Bacillota</taxon>
        <taxon>Bacilli</taxon>
        <taxon>Bacillales</taxon>
        <taxon>Paenibacillaceae</taxon>
        <taxon>Paenibacillus</taxon>
    </lineage>
</organism>
<name>A0A3A6PQM9_9BACL</name>
<keyword evidence="2" id="KW-1185">Reference proteome</keyword>
<comment type="caution">
    <text evidence="1">The sequence shown here is derived from an EMBL/GenBank/DDBJ whole genome shotgun (WGS) entry which is preliminary data.</text>
</comment>
<proteinExistence type="predicted"/>
<evidence type="ECO:0000313" key="2">
    <source>
        <dbReference type="Proteomes" id="UP000267798"/>
    </source>
</evidence>
<gene>
    <name evidence="1" type="ORF">D3P09_07315</name>
</gene>
<dbReference type="AlphaFoldDB" id="A0A3A6PQM9"/>
<dbReference type="InterPro" id="IPR045352">
    <property type="entry name" value="DUF6530"/>
</dbReference>
<protein>
    <submittedName>
        <fullName evidence="1">Uncharacterized protein</fullName>
    </submittedName>
</protein>
<dbReference type="RefSeq" id="WP_120108376.1">
    <property type="nucleotide sequence ID" value="NZ_QXQB01000001.1"/>
</dbReference>
<accession>A0A3A6PQM9</accession>
<dbReference type="OrthoDB" id="1550511at2"/>
<sequence length="159" mass="17728">MNSPASLEHKPVVVSENYEKVDGRMAGRTDAKALSLGLTQGNDKCKTLASAKVWRHTGVEWSCESEELPLHRVLDLSILLLRSMAHFQEAYRYEHLYDPEQPVLDRLALQGGAMTVAIAADNESIDEDIKLFSQALSDDGELLGERLRTLAKLLQDMGY</sequence>
<evidence type="ECO:0000313" key="1">
    <source>
        <dbReference type="EMBL" id="RJX41748.1"/>
    </source>
</evidence>
<dbReference type="Pfam" id="PF20140">
    <property type="entry name" value="DUF6530"/>
    <property type="match status" value="1"/>
</dbReference>
<dbReference type="Proteomes" id="UP000267798">
    <property type="component" value="Unassembled WGS sequence"/>
</dbReference>
<dbReference type="EMBL" id="QXQB01000001">
    <property type="protein sequence ID" value="RJX41748.1"/>
    <property type="molecule type" value="Genomic_DNA"/>
</dbReference>